<dbReference type="EMBL" id="DS113350">
    <property type="protein sequence ID" value="EAY09799.1"/>
    <property type="molecule type" value="Genomic_DNA"/>
</dbReference>
<dbReference type="InParanoid" id="A2EC24"/>
<feature type="compositionally biased region" description="Acidic residues" evidence="1">
    <location>
        <begin position="300"/>
        <end position="312"/>
    </location>
</feature>
<feature type="compositionally biased region" description="Basic and acidic residues" evidence="1">
    <location>
        <begin position="367"/>
        <end position="387"/>
    </location>
</feature>
<dbReference type="Proteomes" id="UP000001542">
    <property type="component" value="Unassembled WGS sequence"/>
</dbReference>
<evidence type="ECO:0000313" key="2">
    <source>
        <dbReference type="EMBL" id="EAY09799.1"/>
    </source>
</evidence>
<dbReference type="Gene3D" id="3.80.10.10">
    <property type="entry name" value="Ribonuclease Inhibitor"/>
    <property type="match status" value="1"/>
</dbReference>
<feature type="compositionally biased region" description="Basic residues" evidence="1">
    <location>
        <begin position="388"/>
        <end position="406"/>
    </location>
</feature>
<dbReference type="AlphaFoldDB" id="A2EC24"/>
<dbReference type="InterPro" id="IPR032675">
    <property type="entry name" value="LRR_dom_sf"/>
</dbReference>
<evidence type="ECO:0000256" key="1">
    <source>
        <dbReference type="SAM" id="MobiDB-lite"/>
    </source>
</evidence>
<reference evidence="2" key="1">
    <citation type="submission" date="2006-10" db="EMBL/GenBank/DDBJ databases">
        <authorList>
            <person name="Amadeo P."/>
            <person name="Zhao Q."/>
            <person name="Wortman J."/>
            <person name="Fraser-Liggett C."/>
            <person name="Carlton J."/>
        </authorList>
    </citation>
    <scope>NUCLEOTIDE SEQUENCE</scope>
    <source>
        <strain evidence="2">G3</strain>
    </source>
</reference>
<dbReference type="PANTHER" id="PTHR24110">
    <property type="entry name" value="CENTROSOMAL PROTEIN OF 78 KDA"/>
    <property type="match status" value="1"/>
</dbReference>
<feature type="region of interest" description="Disordered" evidence="1">
    <location>
        <begin position="366"/>
        <end position="406"/>
    </location>
</feature>
<dbReference type="OrthoDB" id="10618313at2759"/>
<evidence type="ECO:0000313" key="3">
    <source>
        <dbReference type="Proteomes" id="UP000001542"/>
    </source>
</evidence>
<keyword evidence="3" id="KW-1185">Reference proteome</keyword>
<gene>
    <name evidence="2" type="ORF">TVAG_137910</name>
</gene>
<accession>A2EC24</accession>
<dbReference type="VEuPathDB" id="TrichDB:TVAGG3_0269490"/>
<dbReference type="RefSeq" id="XP_001322022.1">
    <property type="nucleotide sequence ID" value="XM_001321987.1"/>
</dbReference>
<protein>
    <submittedName>
        <fullName evidence="2">Uncharacterized protein</fullName>
    </submittedName>
</protein>
<dbReference type="SUPFAM" id="SSF52047">
    <property type="entry name" value="RNI-like"/>
    <property type="match status" value="1"/>
</dbReference>
<feature type="region of interest" description="Disordered" evidence="1">
    <location>
        <begin position="286"/>
        <end position="312"/>
    </location>
</feature>
<dbReference type="VEuPathDB" id="TrichDB:TVAG_137910"/>
<sequence>MSKKEAKPKKDNLLKYSTGQKGQILIDISKIPAKDYETVLTDLVKCGKSNIESLIISLDTYQMVYPNEFPANQSSAPKQRGEPVILQNSAFKANSKSIKSMKLALKHIFPKTTSLTEICFRSIFFTTEELVELVDLMKECGTLKKIYFDNVPLYDREFQVVARLAKKKGIYAFGCNRCGLTDDSLPVIISILNYHHSEQGNENYMASLRGGTGEYTINCISELSFAGNNLSTRALFEIGESIGDIPILLVDLSNNQEMDERMAHNIRKNAPHVELLVNNDQRNFVNREPKPKSKQASFIEPEEIPLPEPQQEDEDLRIPTFALGDFEPEGTDNEVWISKDLKVVGPRAKEFAIYLHALQVSLLKLQEQQEKEERDRQAKEYYMEHRKTSPKLKKKRAASVTRKTRK</sequence>
<dbReference type="PANTHER" id="PTHR24110:SF3">
    <property type="entry name" value="CENTROSOMAL PROTEIN OF 78 KDA"/>
    <property type="match status" value="1"/>
</dbReference>
<organism evidence="2 3">
    <name type="scientific">Trichomonas vaginalis (strain ATCC PRA-98 / G3)</name>
    <dbReference type="NCBI Taxonomy" id="412133"/>
    <lineage>
        <taxon>Eukaryota</taxon>
        <taxon>Metamonada</taxon>
        <taxon>Parabasalia</taxon>
        <taxon>Trichomonadida</taxon>
        <taxon>Trichomonadidae</taxon>
        <taxon>Trichomonas</taxon>
    </lineage>
</organism>
<name>A2EC24_TRIV3</name>
<reference evidence="2" key="2">
    <citation type="journal article" date="2007" name="Science">
        <title>Draft genome sequence of the sexually transmitted pathogen Trichomonas vaginalis.</title>
        <authorList>
            <person name="Carlton J.M."/>
            <person name="Hirt R.P."/>
            <person name="Silva J.C."/>
            <person name="Delcher A.L."/>
            <person name="Schatz M."/>
            <person name="Zhao Q."/>
            <person name="Wortman J.R."/>
            <person name="Bidwell S.L."/>
            <person name="Alsmark U.C.M."/>
            <person name="Besteiro S."/>
            <person name="Sicheritz-Ponten T."/>
            <person name="Noel C.J."/>
            <person name="Dacks J.B."/>
            <person name="Foster P.G."/>
            <person name="Simillion C."/>
            <person name="Van de Peer Y."/>
            <person name="Miranda-Saavedra D."/>
            <person name="Barton G.J."/>
            <person name="Westrop G.D."/>
            <person name="Mueller S."/>
            <person name="Dessi D."/>
            <person name="Fiori P.L."/>
            <person name="Ren Q."/>
            <person name="Paulsen I."/>
            <person name="Zhang H."/>
            <person name="Bastida-Corcuera F.D."/>
            <person name="Simoes-Barbosa A."/>
            <person name="Brown M.T."/>
            <person name="Hayes R.D."/>
            <person name="Mukherjee M."/>
            <person name="Okumura C.Y."/>
            <person name="Schneider R."/>
            <person name="Smith A.J."/>
            <person name="Vanacova S."/>
            <person name="Villalvazo M."/>
            <person name="Haas B.J."/>
            <person name="Pertea M."/>
            <person name="Feldblyum T.V."/>
            <person name="Utterback T.R."/>
            <person name="Shu C.L."/>
            <person name="Osoegawa K."/>
            <person name="de Jong P.J."/>
            <person name="Hrdy I."/>
            <person name="Horvathova L."/>
            <person name="Zubacova Z."/>
            <person name="Dolezal P."/>
            <person name="Malik S.B."/>
            <person name="Logsdon J.M. Jr."/>
            <person name="Henze K."/>
            <person name="Gupta A."/>
            <person name="Wang C.C."/>
            <person name="Dunne R.L."/>
            <person name="Upcroft J.A."/>
            <person name="Upcroft P."/>
            <person name="White O."/>
            <person name="Salzberg S.L."/>
            <person name="Tang P."/>
            <person name="Chiu C.-H."/>
            <person name="Lee Y.-S."/>
            <person name="Embley T.M."/>
            <person name="Coombs G.H."/>
            <person name="Mottram J.C."/>
            <person name="Tachezy J."/>
            <person name="Fraser-Liggett C.M."/>
            <person name="Johnson P.J."/>
        </authorList>
    </citation>
    <scope>NUCLEOTIDE SEQUENCE [LARGE SCALE GENOMIC DNA]</scope>
    <source>
        <strain evidence="2">G3</strain>
    </source>
</reference>
<dbReference type="KEGG" id="tva:4767726"/>
<proteinExistence type="predicted"/>